<accession>A0ACA9JXV5</accession>
<dbReference type="Proteomes" id="UP000789525">
    <property type="component" value="Unassembled WGS sequence"/>
</dbReference>
<keyword evidence="2" id="KW-1185">Reference proteome</keyword>
<reference evidence="1" key="1">
    <citation type="submission" date="2021-06" db="EMBL/GenBank/DDBJ databases">
        <authorList>
            <person name="Kallberg Y."/>
            <person name="Tangrot J."/>
            <person name="Rosling A."/>
        </authorList>
    </citation>
    <scope>NUCLEOTIDE SEQUENCE</scope>
    <source>
        <strain evidence="1">CL356</strain>
    </source>
</reference>
<proteinExistence type="predicted"/>
<sequence length="423" mass="48350">MNKRNFKPLAVLREEVQHEYFRTREEFYNAKRVESKAFVRESSKKIETLLVQRDRRVKEFSVRFTGDAYPSIETLSISKGKTNSNNSKTSLKVKHFTAKIDINIEDYLSTGHRKKHLDKRQAGVIPIQNEIPKYALWTPIARSSKTEDDPVLRHLYYFGEDSEDDDDVDYFDVYEESIVGKNVQDPEDEKIAVRTMHRIFMQNNISLALVEKSTSTIDSEPSKASSTPSTTSRHTRSPVTANRSIPVDGEDDEESGIFFVEVVINALAKIFKGKDIKMLKSTRKITQNTIHAIIPANLATLTVHARKEMCRAKSIVIVIWTVHEDFRVVTVMARERPAVIEAVYVLQVIENVILTYVNAPLQSRWLMGNIALEFMRWEILILDKSYSSITGMSCGYDGEALKFVPLERERPPSPAKSNSANEK</sequence>
<comment type="caution">
    <text evidence="1">The sequence shown here is derived from an EMBL/GenBank/DDBJ whole genome shotgun (WGS) entry which is preliminary data.</text>
</comment>
<organism evidence="1 2">
    <name type="scientific">Acaulospora colombiana</name>
    <dbReference type="NCBI Taxonomy" id="27376"/>
    <lineage>
        <taxon>Eukaryota</taxon>
        <taxon>Fungi</taxon>
        <taxon>Fungi incertae sedis</taxon>
        <taxon>Mucoromycota</taxon>
        <taxon>Glomeromycotina</taxon>
        <taxon>Glomeromycetes</taxon>
        <taxon>Diversisporales</taxon>
        <taxon>Acaulosporaceae</taxon>
        <taxon>Acaulospora</taxon>
    </lineage>
</organism>
<dbReference type="EMBL" id="CAJVPT010000273">
    <property type="protein sequence ID" value="CAG8441704.1"/>
    <property type="molecule type" value="Genomic_DNA"/>
</dbReference>
<name>A0ACA9JXV5_9GLOM</name>
<evidence type="ECO:0000313" key="1">
    <source>
        <dbReference type="EMBL" id="CAG8441704.1"/>
    </source>
</evidence>
<gene>
    <name evidence="1" type="ORF">ACOLOM_LOCUS269</name>
</gene>
<protein>
    <submittedName>
        <fullName evidence="1">16638_t:CDS:1</fullName>
    </submittedName>
</protein>
<evidence type="ECO:0000313" key="2">
    <source>
        <dbReference type="Proteomes" id="UP000789525"/>
    </source>
</evidence>